<proteinExistence type="predicted"/>
<evidence type="ECO:0000256" key="1">
    <source>
        <dbReference type="SAM" id="Coils"/>
    </source>
</evidence>
<gene>
    <name evidence="3" type="ORF">WFZ85_10320</name>
</gene>
<dbReference type="InterPro" id="IPR008993">
    <property type="entry name" value="TIMP-like_OB-fold"/>
</dbReference>
<reference evidence="3 4" key="1">
    <citation type="submission" date="2024-03" db="EMBL/GenBank/DDBJ databases">
        <title>Two novel species of the genus Flavobacterium exhibiting potentially degradation of complex polysaccharides.</title>
        <authorList>
            <person name="Lian X."/>
        </authorList>
    </citation>
    <scope>NUCLEOTIDE SEQUENCE [LARGE SCALE GENOMIC DNA]</scope>
    <source>
        <strain evidence="4">j3</strain>
    </source>
</reference>
<comment type="caution">
    <text evidence="3">The sequence shown here is derived from an EMBL/GenBank/DDBJ whole genome shotgun (WGS) entry which is preliminary data.</text>
</comment>
<keyword evidence="2" id="KW-0812">Transmembrane</keyword>
<evidence type="ECO:0000313" key="3">
    <source>
        <dbReference type="EMBL" id="MEM0543016.1"/>
    </source>
</evidence>
<dbReference type="EMBL" id="JBCGDO010000013">
    <property type="protein sequence ID" value="MEM0543016.1"/>
    <property type="molecule type" value="Genomic_DNA"/>
</dbReference>
<keyword evidence="2" id="KW-0472">Membrane</keyword>
<evidence type="ECO:0000256" key="2">
    <source>
        <dbReference type="SAM" id="Phobius"/>
    </source>
</evidence>
<name>A0ABU9N5M3_9FLAO</name>
<organism evidence="3 4">
    <name type="scientific">Flavobacterium aureirubrum</name>
    <dbReference type="NCBI Taxonomy" id="3133147"/>
    <lineage>
        <taxon>Bacteria</taxon>
        <taxon>Pseudomonadati</taxon>
        <taxon>Bacteroidota</taxon>
        <taxon>Flavobacteriia</taxon>
        <taxon>Flavobacteriales</taxon>
        <taxon>Flavobacteriaceae</taxon>
        <taxon>Flavobacterium</taxon>
    </lineage>
</organism>
<accession>A0ABU9N5M3</accession>
<keyword evidence="1" id="KW-0175">Coiled coil</keyword>
<feature type="coiled-coil region" evidence="1">
    <location>
        <begin position="129"/>
        <end position="156"/>
    </location>
</feature>
<sequence length="204" mass="23709">MKKIIVFILLILFVSNKSYGCSCSEKPSIKYNFSEADQIFIGKIIKIDGSNYDESGQKINFYTVEILESFKDDFYKLTKRKFRTIVSSNVGSCDYNFILGKVYLIYANSSNDLLSCSMCSRTELIDRIKKSELEELKKLKIEAEKEENQIKIVAFKNKFEKEKDLMKGSFDKKSKDYEMIIYSLSGLLILLLILLLKKNRKLRS</sequence>
<keyword evidence="4" id="KW-1185">Reference proteome</keyword>
<keyword evidence="2" id="KW-1133">Transmembrane helix</keyword>
<dbReference type="RefSeq" id="WP_342696220.1">
    <property type="nucleotide sequence ID" value="NZ_JBCGDO010000013.1"/>
</dbReference>
<evidence type="ECO:0000313" key="4">
    <source>
        <dbReference type="Proteomes" id="UP001460072"/>
    </source>
</evidence>
<feature type="transmembrane region" description="Helical" evidence="2">
    <location>
        <begin position="179"/>
        <end position="196"/>
    </location>
</feature>
<evidence type="ECO:0008006" key="5">
    <source>
        <dbReference type="Google" id="ProtNLM"/>
    </source>
</evidence>
<protein>
    <recommendedName>
        <fullName evidence="5">Tissue inhibitor of metalloproteinase</fullName>
    </recommendedName>
</protein>
<dbReference type="SUPFAM" id="SSF50242">
    <property type="entry name" value="TIMP-like"/>
    <property type="match status" value="1"/>
</dbReference>
<dbReference type="Gene3D" id="2.40.50.120">
    <property type="match status" value="1"/>
</dbReference>
<dbReference type="Proteomes" id="UP001460072">
    <property type="component" value="Unassembled WGS sequence"/>
</dbReference>